<dbReference type="AlphaFoldDB" id="A0A381RBU9"/>
<dbReference type="GO" id="GO:0005737">
    <property type="term" value="C:cytoplasm"/>
    <property type="evidence" value="ECO:0007669"/>
    <property type="project" value="InterPro"/>
</dbReference>
<evidence type="ECO:0000259" key="2">
    <source>
        <dbReference type="PROSITE" id="PS51918"/>
    </source>
</evidence>
<dbReference type="PROSITE" id="PS51918">
    <property type="entry name" value="RADICAL_SAM"/>
    <property type="match status" value="1"/>
</dbReference>
<name>A0A381RBU9_9ZZZZ</name>
<dbReference type="PANTHER" id="PTHR13932">
    <property type="entry name" value="COPROPORPHYRINIGEN III OXIDASE"/>
    <property type="match status" value="1"/>
</dbReference>
<comment type="similarity">
    <text evidence="1">Belongs to the anaerobic coproporphyrinogen-III oxidase family. HemW subfamily.</text>
</comment>
<dbReference type="InterPro" id="IPR034505">
    <property type="entry name" value="Coproporphyrinogen-III_oxidase"/>
</dbReference>
<evidence type="ECO:0000256" key="1">
    <source>
        <dbReference type="ARBA" id="ARBA00006100"/>
    </source>
</evidence>
<feature type="domain" description="Radical SAM core" evidence="2">
    <location>
        <begin position="1"/>
        <end position="172"/>
    </location>
</feature>
<dbReference type="InterPro" id="IPR006638">
    <property type="entry name" value="Elp3/MiaA/NifB-like_rSAM"/>
</dbReference>
<dbReference type="PANTHER" id="PTHR13932:SF5">
    <property type="entry name" value="RADICAL S-ADENOSYL METHIONINE DOMAIN-CONTAINING PROTEIN 1, MITOCHONDRIAL"/>
    <property type="match status" value="1"/>
</dbReference>
<gene>
    <name evidence="3" type="ORF">METZ01_LOCUS41193</name>
</gene>
<dbReference type="GO" id="GO:0051539">
    <property type="term" value="F:4 iron, 4 sulfur cluster binding"/>
    <property type="evidence" value="ECO:0007669"/>
    <property type="project" value="InterPro"/>
</dbReference>
<accession>A0A381RBU9</accession>
<dbReference type="Pfam" id="PF04055">
    <property type="entry name" value="Radical_SAM"/>
    <property type="match status" value="1"/>
</dbReference>
<dbReference type="EMBL" id="UINC01001765">
    <property type="protein sequence ID" value="SUZ88339.1"/>
    <property type="molecule type" value="Genomic_DNA"/>
</dbReference>
<dbReference type="NCBIfam" id="TIGR00539">
    <property type="entry name" value="hemN_rel"/>
    <property type="match status" value="1"/>
</dbReference>
<sequence length="297" mass="32512">VFIGGGTPNLVPADLLMNIFQELPIIPNAEFTVECNPDLVDPQQLETYVAAGVNRISLGVQSMAPHVLASLGRDHNPDNIYAAVDAVREAGITSLNLDLIYGANGESIQDWTNSVESALLLYPEHLSTYALTVEPGTPLADDANRHPKDDDQADKYLIADALITAAGLTNYEISNWARPGKQCQHNSLYWSQGEYLGLGAAAHSHLDQRRFWNIRTPERFITAVTEGSSVEAGAEKLDPEAWALEGRQLAIRTETGVPERFVPNEVQHLTEPADVEGKLKLTVEGRLLANEVSIRLR</sequence>
<protein>
    <recommendedName>
        <fullName evidence="2">Radical SAM core domain-containing protein</fullName>
    </recommendedName>
</protein>
<proteinExistence type="inferred from homology"/>
<evidence type="ECO:0000313" key="3">
    <source>
        <dbReference type="EMBL" id="SUZ88339.1"/>
    </source>
</evidence>
<dbReference type="SUPFAM" id="SSF102114">
    <property type="entry name" value="Radical SAM enzymes"/>
    <property type="match status" value="1"/>
</dbReference>
<dbReference type="InterPro" id="IPR004559">
    <property type="entry name" value="HemW-like"/>
</dbReference>
<dbReference type="InterPro" id="IPR058240">
    <property type="entry name" value="rSAM_sf"/>
</dbReference>
<feature type="non-terminal residue" evidence="3">
    <location>
        <position position="1"/>
    </location>
</feature>
<dbReference type="SMART" id="SM00729">
    <property type="entry name" value="Elp3"/>
    <property type="match status" value="1"/>
</dbReference>
<dbReference type="InterPro" id="IPR007197">
    <property type="entry name" value="rSAM"/>
</dbReference>
<organism evidence="3">
    <name type="scientific">marine metagenome</name>
    <dbReference type="NCBI Taxonomy" id="408172"/>
    <lineage>
        <taxon>unclassified sequences</taxon>
        <taxon>metagenomes</taxon>
        <taxon>ecological metagenomes</taxon>
    </lineage>
</organism>
<reference evidence="3" key="1">
    <citation type="submission" date="2018-05" db="EMBL/GenBank/DDBJ databases">
        <authorList>
            <person name="Lanie J.A."/>
            <person name="Ng W.-L."/>
            <person name="Kazmierczak K.M."/>
            <person name="Andrzejewski T.M."/>
            <person name="Davidsen T.M."/>
            <person name="Wayne K.J."/>
            <person name="Tettelin H."/>
            <person name="Glass J.I."/>
            <person name="Rusch D."/>
            <person name="Podicherti R."/>
            <person name="Tsui H.-C.T."/>
            <person name="Winkler M.E."/>
        </authorList>
    </citation>
    <scope>NUCLEOTIDE SEQUENCE</scope>
</reference>
<dbReference type="Gene3D" id="3.30.750.200">
    <property type="match status" value="1"/>
</dbReference>
<dbReference type="GO" id="GO:0004109">
    <property type="term" value="F:coproporphyrinogen oxidase activity"/>
    <property type="evidence" value="ECO:0007669"/>
    <property type="project" value="InterPro"/>
</dbReference>
<dbReference type="GO" id="GO:0006779">
    <property type="term" value="P:porphyrin-containing compound biosynthetic process"/>
    <property type="evidence" value="ECO:0007669"/>
    <property type="project" value="InterPro"/>
</dbReference>